<organism evidence="2">
    <name type="scientific">uncultured Thermomicrobiales bacterium</name>
    <dbReference type="NCBI Taxonomy" id="1645740"/>
    <lineage>
        <taxon>Bacteria</taxon>
        <taxon>Pseudomonadati</taxon>
        <taxon>Thermomicrobiota</taxon>
        <taxon>Thermomicrobia</taxon>
        <taxon>Thermomicrobiales</taxon>
        <taxon>environmental samples</taxon>
    </lineage>
</organism>
<reference evidence="2" key="1">
    <citation type="submission" date="2020-02" db="EMBL/GenBank/DDBJ databases">
        <authorList>
            <person name="Meier V. D."/>
        </authorList>
    </citation>
    <scope>NUCLEOTIDE SEQUENCE</scope>
    <source>
        <strain evidence="2">AVDCRST_MAG59</strain>
    </source>
</reference>
<accession>A0A6J4V2Z5</accession>
<feature type="domain" description="Tc1-like transposase DDE" evidence="1">
    <location>
        <begin position="4"/>
        <end position="128"/>
    </location>
</feature>
<sequence length="163" mass="18221">MGQQGTLTRLWARRGTRPRAPRDRRYAWAYLFGAVCPERAIGAALVLPRADTDAMSRHLAEIGRHVAPGAHAVLVLDGAGWHSAAALAVPENITLLPLPPYSPELNPVENVWQYLRQNQLSLRVWDDYAAIVETCCRAWNALMATPERVASITRREWARMVSN</sequence>
<dbReference type="Pfam" id="PF13358">
    <property type="entry name" value="DDE_3"/>
    <property type="match status" value="1"/>
</dbReference>
<dbReference type="NCBIfam" id="NF033545">
    <property type="entry name" value="transpos_IS630"/>
    <property type="match status" value="1"/>
</dbReference>
<dbReference type="InterPro" id="IPR036397">
    <property type="entry name" value="RNaseH_sf"/>
</dbReference>
<dbReference type="AlphaFoldDB" id="A0A6J4V2Z5"/>
<evidence type="ECO:0000259" key="1">
    <source>
        <dbReference type="Pfam" id="PF13358"/>
    </source>
</evidence>
<evidence type="ECO:0000313" key="2">
    <source>
        <dbReference type="EMBL" id="CAA9565252.1"/>
    </source>
</evidence>
<name>A0A6J4V2Z5_9BACT</name>
<dbReference type="InterPro" id="IPR038717">
    <property type="entry name" value="Tc1-like_DDE_dom"/>
</dbReference>
<protein>
    <submittedName>
        <fullName evidence="2">Mobile element protein</fullName>
    </submittedName>
</protein>
<dbReference type="InterPro" id="IPR047655">
    <property type="entry name" value="Transpos_IS630-like"/>
</dbReference>
<dbReference type="EMBL" id="CADCWF010000197">
    <property type="protein sequence ID" value="CAA9565252.1"/>
    <property type="molecule type" value="Genomic_DNA"/>
</dbReference>
<gene>
    <name evidence="2" type="ORF">AVDCRST_MAG59-2949</name>
</gene>
<proteinExistence type="predicted"/>
<dbReference type="Gene3D" id="3.30.420.10">
    <property type="entry name" value="Ribonuclease H-like superfamily/Ribonuclease H"/>
    <property type="match status" value="1"/>
</dbReference>
<dbReference type="GO" id="GO:0003676">
    <property type="term" value="F:nucleic acid binding"/>
    <property type="evidence" value="ECO:0007669"/>
    <property type="project" value="InterPro"/>
</dbReference>